<dbReference type="PANTHER" id="PTHR43065">
    <property type="entry name" value="SENSOR HISTIDINE KINASE"/>
    <property type="match status" value="1"/>
</dbReference>
<evidence type="ECO:0000259" key="8">
    <source>
        <dbReference type="PROSITE" id="PS50113"/>
    </source>
</evidence>
<dbReference type="InterPro" id="IPR036890">
    <property type="entry name" value="HATPase_C_sf"/>
</dbReference>
<feature type="domain" description="PAS" evidence="7">
    <location>
        <begin position="141"/>
        <end position="214"/>
    </location>
</feature>
<dbReference type="InterPro" id="IPR003661">
    <property type="entry name" value="HisK_dim/P_dom"/>
</dbReference>
<evidence type="ECO:0000256" key="4">
    <source>
        <dbReference type="PROSITE-ProRule" id="PRU00169"/>
    </source>
</evidence>
<dbReference type="InterPro" id="IPR011006">
    <property type="entry name" value="CheY-like_superfamily"/>
</dbReference>
<dbReference type="InterPro" id="IPR001610">
    <property type="entry name" value="PAC"/>
</dbReference>
<dbReference type="Pfam" id="PF00512">
    <property type="entry name" value="HisKA"/>
    <property type="match status" value="1"/>
</dbReference>
<dbReference type="SUPFAM" id="SSF52172">
    <property type="entry name" value="CheY-like"/>
    <property type="match status" value="1"/>
</dbReference>
<dbReference type="CDD" id="cd00130">
    <property type="entry name" value="PAS"/>
    <property type="match status" value="2"/>
</dbReference>
<dbReference type="InterPro" id="IPR005467">
    <property type="entry name" value="His_kinase_dom"/>
</dbReference>
<organism evidence="9 10">
    <name type="scientific">Pseudoduganella namucuonensis</name>
    <dbReference type="NCBI Taxonomy" id="1035707"/>
    <lineage>
        <taxon>Bacteria</taxon>
        <taxon>Pseudomonadati</taxon>
        <taxon>Pseudomonadota</taxon>
        <taxon>Betaproteobacteria</taxon>
        <taxon>Burkholderiales</taxon>
        <taxon>Oxalobacteraceae</taxon>
        <taxon>Telluria group</taxon>
        <taxon>Pseudoduganella</taxon>
    </lineage>
</organism>
<feature type="modified residue" description="4-aspartylphosphate" evidence="4">
    <location>
        <position position="571"/>
    </location>
</feature>
<evidence type="ECO:0000256" key="3">
    <source>
        <dbReference type="ARBA" id="ARBA00022553"/>
    </source>
</evidence>
<dbReference type="Gene3D" id="1.10.287.130">
    <property type="match status" value="1"/>
</dbReference>
<dbReference type="InterPro" id="IPR000700">
    <property type="entry name" value="PAS-assoc_C"/>
</dbReference>
<proteinExistence type="predicted"/>
<dbReference type="SMART" id="SM00448">
    <property type="entry name" value="REC"/>
    <property type="match status" value="1"/>
</dbReference>
<dbReference type="InterPro" id="IPR036097">
    <property type="entry name" value="HisK_dim/P_sf"/>
</dbReference>
<comment type="catalytic activity">
    <reaction evidence="1">
        <text>ATP + protein L-histidine = ADP + protein N-phospho-L-histidine.</text>
        <dbReference type="EC" id="2.7.13.3"/>
    </reaction>
</comment>
<dbReference type="PROSITE" id="PS50109">
    <property type="entry name" value="HIS_KIN"/>
    <property type="match status" value="1"/>
</dbReference>
<feature type="domain" description="PAC" evidence="8">
    <location>
        <begin position="216"/>
        <end position="268"/>
    </location>
</feature>
<dbReference type="EC" id="2.7.13.3" evidence="2"/>
<evidence type="ECO:0000256" key="2">
    <source>
        <dbReference type="ARBA" id="ARBA00012438"/>
    </source>
</evidence>
<dbReference type="InterPro" id="IPR035965">
    <property type="entry name" value="PAS-like_dom_sf"/>
</dbReference>
<dbReference type="GO" id="GO:0000155">
    <property type="term" value="F:phosphorelay sensor kinase activity"/>
    <property type="evidence" value="ECO:0007669"/>
    <property type="project" value="InterPro"/>
</dbReference>
<dbReference type="SUPFAM" id="SSF47384">
    <property type="entry name" value="Homodimeric domain of signal transducing histidine kinase"/>
    <property type="match status" value="1"/>
</dbReference>
<dbReference type="OrthoDB" id="9177042at2"/>
<dbReference type="SMART" id="SM00091">
    <property type="entry name" value="PAS"/>
    <property type="match status" value="2"/>
</dbReference>
<evidence type="ECO:0000259" key="6">
    <source>
        <dbReference type="PROSITE" id="PS50110"/>
    </source>
</evidence>
<dbReference type="STRING" id="1035707.SAMN05216552_103489"/>
<accession>A0A1I7LPU5</accession>
<feature type="domain" description="PAS" evidence="7">
    <location>
        <begin position="13"/>
        <end position="86"/>
    </location>
</feature>
<dbReference type="Gene3D" id="3.30.565.10">
    <property type="entry name" value="Histidine kinase-like ATPase, C-terminal domain"/>
    <property type="match status" value="1"/>
</dbReference>
<dbReference type="SMART" id="SM00387">
    <property type="entry name" value="HATPase_c"/>
    <property type="match status" value="1"/>
</dbReference>
<dbReference type="InterPro" id="IPR003594">
    <property type="entry name" value="HATPase_dom"/>
</dbReference>
<evidence type="ECO:0000259" key="7">
    <source>
        <dbReference type="PROSITE" id="PS50112"/>
    </source>
</evidence>
<dbReference type="SUPFAM" id="SSF55874">
    <property type="entry name" value="ATPase domain of HSP90 chaperone/DNA topoisomerase II/histidine kinase"/>
    <property type="match status" value="1"/>
</dbReference>
<feature type="domain" description="PAC" evidence="8">
    <location>
        <begin position="88"/>
        <end position="140"/>
    </location>
</feature>
<dbReference type="SUPFAM" id="SSF55785">
    <property type="entry name" value="PYP-like sensor domain (PAS domain)"/>
    <property type="match status" value="2"/>
</dbReference>
<dbReference type="CDD" id="cd00082">
    <property type="entry name" value="HisKA"/>
    <property type="match status" value="1"/>
</dbReference>
<dbReference type="Pfam" id="PF02518">
    <property type="entry name" value="HATPase_c"/>
    <property type="match status" value="1"/>
</dbReference>
<dbReference type="SMART" id="SM00388">
    <property type="entry name" value="HisKA"/>
    <property type="match status" value="1"/>
</dbReference>
<keyword evidence="3 4" id="KW-0597">Phosphoprotein</keyword>
<dbReference type="InterPro" id="IPR004358">
    <property type="entry name" value="Sig_transdc_His_kin-like_C"/>
</dbReference>
<dbReference type="PROSITE" id="PS50113">
    <property type="entry name" value="PAC"/>
    <property type="match status" value="2"/>
</dbReference>
<evidence type="ECO:0000259" key="5">
    <source>
        <dbReference type="PROSITE" id="PS50109"/>
    </source>
</evidence>
<dbReference type="Pfam" id="PF13426">
    <property type="entry name" value="PAS_9"/>
    <property type="match status" value="2"/>
</dbReference>
<dbReference type="PANTHER" id="PTHR43065:SF49">
    <property type="entry name" value="HISTIDINE KINASE"/>
    <property type="match status" value="1"/>
</dbReference>
<evidence type="ECO:0000313" key="10">
    <source>
        <dbReference type="Proteomes" id="UP000199391"/>
    </source>
</evidence>
<feature type="domain" description="Response regulatory" evidence="6">
    <location>
        <begin position="521"/>
        <end position="636"/>
    </location>
</feature>
<name>A0A1I7LPU5_9BURK</name>
<protein>
    <recommendedName>
        <fullName evidence="2">histidine kinase</fullName>
        <ecNumber evidence="2">2.7.13.3</ecNumber>
    </recommendedName>
</protein>
<feature type="domain" description="Histidine kinase" evidence="5">
    <location>
        <begin position="288"/>
        <end position="507"/>
    </location>
</feature>
<dbReference type="Gene3D" id="3.30.450.20">
    <property type="entry name" value="PAS domain"/>
    <property type="match status" value="2"/>
</dbReference>
<dbReference type="SMART" id="SM00086">
    <property type="entry name" value="PAC"/>
    <property type="match status" value="2"/>
</dbReference>
<keyword evidence="10" id="KW-1185">Reference proteome</keyword>
<gene>
    <name evidence="9" type="ORF">SAMN05216552_103489</name>
</gene>
<dbReference type="Pfam" id="PF00072">
    <property type="entry name" value="Response_reg"/>
    <property type="match status" value="1"/>
</dbReference>
<dbReference type="Proteomes" id="UP000199391">
    <property type="component" value="Unassembled WGS sequence"/>
</dbReference>
<sequence>MKPPITSAETIIEAERFRLFISSVTDYAIYMLSPEGIVRTWNAGAQRFKGYTHDEIVGQHFSRFYTDEDRAAGRPAYALRTALETGKFEDEGWRVRKDGTRFWASVVIDPIRDEGGELLGFTKITRDITDKRQAQEALHASEERFRLLVQGVTDYAIYMLSPEGLVTNWNQGARHIKGYTAEDVIGTHFSRFYTEQDQRAGVPTRALETARREGRFETEGWRVRKDGSQFWAHVVIDAIRDPLGKLIGYAKVTRDVTERRDAEQALARTREALLQSQKMEAIGKLTGGVAHDFNNLLNVIVNGLDVLRVTHDRHGQLKTIDSMQRAAERGAALTQQLLAFARQQPLKPERINLNRAINSFEAVLRRALPSSVTLELNLAAGLPDTVADTAQFEAALLNLVLNSRDAIGAGGVITLETAAPDGATACPPGLPPGRYVTVRVADTGGGMAPDTVARAVEPFFTTKEVGKGTGLGLSQVYGMVQQAKGEMGIVSQPGQGTAITLYFPAVEEAGTAVNGGEAAEKVLVVDDQPDVLDMAVHLFQSLGYEVLSANNGVEALETLRRKPDIRILFSDVVMPGLSGIELARRAREHLPDLKILLASGYMASALREHGGDIDEWDLITKPYRLSDIIRKLKAMH</sequence>
<dbReference type="PRINTS" id="PR00344">
    <property type="entry name" value="BCTRLSENSOR"/>
</dbReference>
<dbReference type="EMBL" id="FPBO01000034">
    <property type="protein sequence ID" value="SFV11731.1"/>
    <property type="molecule type" value="Genomic_DNA"/>
</dbReference>
<evidence type="ECO:0000313" key="9">
    <source>
        <dbReference type="EMBL" id="SFV11731.1"/>
    </source>
</evidence>
<reference evidence="10" key="1">
    <citation type="submission" date="2016-10" db="EMBL/GenBank/DDBJ databases">
        <authorList>
            <person name="Varghese N."/>
            <person name="Submissions S."/>
        </authorList>
    </citation>
    <scope>NUCLEOTIDE SEQUENCE [LARGE SCALE GENOMIC DNA]</scope>
    <source>
        <strain evidence="10">CGMCC 1.11014</strain>
    </source>
</reference>
<dbReference type="InterPro" id="IPR000014">
    <property type="entry name" value="PAS"/>
</dbReference>
<dbReference type="PROSITE" id="PS50110">
    <property type="entry name" value="RESPONSE_REGULATORY"/>
    <property type="match status" value="1"/>
</dbReference>
<dbReference type="PROSITE" id="PS50112">
    <property type="entry name" value="PAS"/>
    <property type="match status" value="2"/>
</dbReference>
<dbReference type="NCBIfam" id="TIGR00229">
    <property type="entry name" value="sensory_box"/>
    <property type="match status" value="2"/>
</dbReference>
<dbReference type="Gene3D" id="3.40.50.2300">
    <property type="match status" value="1"/>
</dbReference>
<dbReference type="AlphaFoldDB" id="A0A1I7LPU5"/>
<dbReference type="InterPro" id="IPR001789">
    <property type="entry name" value="Sig_transdc_resp-reg_receiver"/>
</dbReference>
<dbReference type="RefSeq" id="WP_093558896.1">
    <property type="nucleotide sequence ID" value="NZ_FPBO01000034.1"/>
</dbReference>
<evidence type="ECO:0000256" key="1">
    <source>
        <dbReference type="ARBA" id="ARBA00000085"/>
    </source>
</evidence>